<reference evidence="1" key="1">
    <citation type="journal article" date="2021" name="bioRxiv">
        <title>Whole Genome Assembly and Annotation of Northern Wild Rice, Zizania palustris L., Supports a Whole Genome Duplication in the Zizania Genus.</title>
        <authorList>
            <person name="Haas M."/>
            <person name="Kono T."/>
            <person name="Macchietto M."/>
            <person name="Millas R."/>
            <person name="McGilp L."/>
            <person name="Shao M."/>
            <person name="Duquette J."/>
            <person name="Hirsch C.N."/>
            <person name="Kimball J."/>
        </authorList>
    </citation>
    <scope>NUCLEOTIDE SEQUENCE</scope>
    <source>
        <tissue evidence="1">Fresh leaf tissue</tissue>
    </source>
</reference>
<organism evidence="1 2">
    <name type="scientific">Zizania palustris</name>
    <name type="common">Northern wild rice</name>
    <dbReference type="NCBI Taxonomy" id="103762"/>
    <lineage>
        <taxon>Eukaryota</taxon>
        <taxon>Viridiplantae</taxon>
        <taxon>Streptophyta</taxon>
        <taxon>Embryophyta</taxon>
        <taxon>Tracheophyta</taxon>
        <taxon>Spermatophyta</taxon>
        <taxon>Magnoliopsida</taxon>
        <taxon>Liliopsida</taxon>
        <taxon>Poales</taxon>
        <taxon>Poaceae</taxon>
        <taxon>BOP clade</taxon>
        <taxon>Oryzoideae</taxon>
        <taxon>Oryzeae</taxon>
        <taxon>Zizaniinae</taxon>
        <taxon>Zizania</taxon>
    </lineage>
</organism>
<dbReference type="Proteomes" id="UP000729402">
    <property type="component" value="Unassembled WGS sequence"/>
</dbReference>
<evidence type="ECO:0000313" key="2">
    <source>
        <dbReference type="Proteomes" id="UP000729402"/>
    </source>
</evidence>
<name>A0A8J5RLY7_ZIZPA</name>
<dbReference type="AlphaFoldDB" id="A0A8J5RLY7"/>
<dbReference type="EMBL" id="JAAALK010000287">
    <property type="protein sequence ID" value="KAG8056306.1"/>
    <property type="molecule type" value="Genomic_DNA"/>
</dbReference>
<evidence type="ECO:0008006" key="3">
    <source>
        <dbReference type="Google" id="ProtNLM"/>
    </source>
</evidence>
<dbReference type="GO" id="GO:0140496">
    <property type="term" value="F:gamma-tubulin complex binding"/>
    <property type="evidence" value="ECO:0007669"/>
    <property type="project" value="InterPro"/>
</dbReference>
<protein>
    <recommendedName>
        <fullName evidence="3">Coronin</fullName>
    </recommendedName>
</protein>
<accession>A0A8J5RLY7</accession>
<dbReference type="GO" id="GO:0005828">
    <property type="term" value="C:kinetochore microtubule"/>
    <property type="evidence" value="ECO:0007669"/>
    <property type="project" value="TreeGrafter"/>
</dbReference>
<gene>
    <name evidence="1" type="ORF">GUJ93_ZPchr0002g23273</name>
</gene>
<sequence>MGFVDPAAPLLATCGGDTVKLFDVTVESGDPCVLAYAPAPGHPVNAVRWNHTNLIVASAGDDKKISLWHKKGQNVGQLPTSTIDRGDDIEVAVFSDDTCDNIFCLIAMHCGTHFYLSFYLEFI</sequence>
<proteinExistence type="predicted"/>
<dbReference type="PANTHER" id="PTHR45096">
    <property type="entry name" value="PROTEIN NEDD1"/>
    <property type="match status" value="1"/>
</dbReference>
<dbReference type="SMART" id="SM00320">
    <property type="entry name" value="WD40"/>
    <property type="match status" value="1"/>
</dbReference>
<dbReference type="OrthoDB" id="756313at2759"/>
<reference evidence="1" key="2">
    <citation type="submission" date="2021-02" db="EMBL/GenBank/DDBJ databases">
        <authorList>
            <person name="Kimball J.A."/>
            <person name="Haas M.W."/>
            <person name="Macchietto M."/>
            <person name="Kono T."/>
            <person name="Duquette J."/>
            <person name="Shao M."/>
        </authorList>
    </citation>
    <scope>NUCLEOTIDE SEQUENCE</scope>
    <source>
        <tissue evidence="1">Fresh leaf tissue</tissue>
    </source>
</reference>
<dbReference type="GO" id="GO:0000919">
    <property type="term" value="P:cell plate assembly"/>
    <property type="evidence" value="ECO:0007669"/>
    <property type="project" value="TreeGrafter"/>
</dbReference>
<dbReference type="Pfam" id="PF00400">
    <property type="entry name" value="WD40"/>
    <property type="match status" value="1"/>
</dbReference>
<dbReference type="GO" id="GO:0032467">
    <property type="term" value="P:positive regulation of cytokinesis"/>
    <property type="evidence" value="ECO:0007669"/>
    <property type="project" value="TreeGrafter"/>
</dbReference>
<dbReference type="GO" id="GO:0010968">
    <property type="term" value="P:regulation of microtubule nucleation"/>
    <property type="evidence" value="ECO:0007669"/>
    <property type="project" value="InterPro"/>
</dbReference>
<dbReference type="GO" id="GO:0060236">
    <property type="term" value="P:regulation of mitotic spindle organization"/>
    <property type="evidence" value="ECO:0007669"/>
    <property type="project" value="TreeGrafter"/>
</dbReference>
<keyword evidence="2" id="KW-1185">Reference proteome</keyword>
<dbReference type="GO" id="GO:2000694">
    <property type="term" value="P:regulation of phragmoplast microtubule organization"/>
    <property type="evidence" value="ECO:0007669"/>
    <property type="project" value="TreeGrafter"/>
</dbReference>
<dbReference type="PANTHER" id="PTHR45096:SF1">
    <property type="entry name" value="PROTEIN NEDD1"/>
    <property type="match status" value="1"/>
</dbReference>
<comment type="caution">
    <text evidence="1">The sequence shown here is derived from an EMBL/GenBank/DDBJ whole genome shotgun (WGS) entry which is preliminary data.</text>
</comment>
<dbReference type="InterPro" id="IPR001680">
    <property type="entry name" value="WD40_rpt"/>
</dbReference>
<evidence type="ECO:0000313" key="1">
    <source>
        <dbReference type="EMBL" id="KAG8056306.1"/>
    </source>
</evidence>
<dbReference type="InterPro" id="IPR044621">
    <property type="entry name" value="NEDD1"/>
</dbReference>